<dbReference type="InterPro" id="IPR014966">
    <property type="entry name" value="FRG-dom"/>
</dbReference>
<accession>A0A315XNJ6</accession>
<sequence length="482" mass="56496">MSHKYIEKTKITSFDELSHIIQGKTDFCEDIRSKFIFRGIDNINYKLVPSSLRGNRLDDFVSEDFKVSLENSAETVINHNLIYNRNNRNISGGFGSSTINKYGRICEGEGINAYSPAEFQYLKEVNALMKFFENGDKVGLKIPTNQNIRDLFGHDENEKWHGFNWPEKEYFELISLAQHYGIPTRALDWSYDYKVSLYFAVKNIIKEGYLYNKKPEAGVLWAFNYKQLEIDNMDAKTPFAIKYYRPEYHSNPNLNAQKGLFTFIINKINDLTDKAFDEFIEELLCEGVIKLPENEKAFYKFEIPETAKPEILYDLYQEGYSEEHLFPGYAGVTQSIENKVKLDTLLQNQSKKDVVISLTNDAFDKIAKGEKKMIFTIFPFKGDVDKIFIYIAKIKRIVAYTRCEIYENTPVYFWDKFSKESGLSEEEFFKDLNCLKTIYALKIVDFKKIKQEIPLNDFEFKKDYYFLDEVPQLKSLVNRDFN</sequence>
<name>A0A315XNJ6_9EURY</name>
<proteinExistence type="predicted"/>
<protein>
    <submittedName>
        <fullName evidence="2">FRG domain protein</fullName>
    </submittedName>
</protein>
<evidence type="ECO:0000313" key="2">
    <source>
        <dbReference type="EMBL" id="PWB87523.1"/>
    </source>
</evidence>
<dbReference type="Pfam" id="PF08867">
    <property type="entry name" value="FRG"/>
    <property type="match status" value="1"/>
</dbReference>
<dbReference type="EMBL" id="MZGS01000020">
    <property type="protein sequence ID" value="PWB87523.1"/>
    <property type="molecule type" value="Genomic_DNA"/>
</dbReference>
<dbReference type="Proteomes" id="UP000251717">
    <property type="component" value="Unassembled WGS sequence"/>
</dbReference>
<gene>
    <name evidence="2" type="ORF">MBBTH_10890</name>
</gene>
<feature type="domain" description="FRG" evidence="1">
    <location>
        <begin position="31"/>
        <end position="221"/>
    </location>
</feature>
<evidence type="ECO:0000313" key="3">
    <source>
        <dbReference type="Proteomes" id="UP000251717"/>
    </source>
</evidence>
<dbReference type="RefSeq" id="WP_116592030.1">
    <property type="nucleotide sequence ID" value="NZ_MZGS01000020.1"/>
</dbReference>
<comment type="caution">
    <text evidence="2">The sequence shown here is derived from an EMBL/GenBank/DDBJ whole genome shotgun (WGS) entry which is preliminary data.</text>
</comment>
<reference evidence="2 3" key="1">
    <citation type="submission" date="2017-03" db="EMBL/GenBank/DDBJ databases">
        <title>Genome sequence of Methanobrevibacter thaueri.</title>
        <authorList>
            <person name="Poehlein A."/>
            <person name="Seedorf H."/>
            <person name="Daniel R."/>
        </authorList>
    </citation>
    <scope>NUCLEOTIDE SEQUENCE [LARGE SCALE GENOMIC DNA]</scope>
    <source>
        <strain evidence="2 3">DSM 11995</strain>
    </source>
</reference>
<dbReference type="SMART" id="SM00901">
    <property type="entry name" value="FRG"/>
    <property type="match status" value="1"/>
</dbReference>
<keyword evidence="3" id="KW-1185">Reference proteome</keyword>
<dbReference type="AlphaFoldDB" id="A0A315XNJ6"/>
<organism evidence="2 3">
    <name type="scientific">Methanobrevibacter thaueri</name>
    <dbReference type="NCBI Taxonomy" id="190975"/>
    <lineage>
        <taxon>Archaea</taxon>
        <taxon>Methanobacteriati</taxon>
        <taxon>Methanobacteriota</taxon>
        <taxon>Methanomada group</taxon>
        <taxon>Methanobacteria</taxon>
        <taxon>Methanobacteriales</taxon>
        <taxon>Methanobacteriaceae</taxon>
        <taxon>Methanobrevibacter</taxon>
    </lineage>
</organism>
<dbReference type="OrthoDB" id="78401at2157"/>
<evidence type="ECO:0000259" key="1">
    <source>
        <dbReference type="SMART" id="SM00901"/>
    </source>
</evidence>